<feature type="transmembrane region" description="Helical" evidence="9">
    <location>
        <begin position="12"/>
        <end position="31"/>
    </location>
</feature>
<evidence type="ECO:0000256" key="2">
    <source>
        <dbReference type="ARBA" id="ARBA00022448"/>
    </source>
</evidence>
<feature type="transmembrane region" description="Helical" evidence="9">
    <location>
        <begin position="77"/>
        <end position="96"/>
    </location>
</feature>
<dbReference type="GO" id="GO:0015297">
    <property type="term" value="F:antiporter activity"/>
    <property type="evidence" value="ECO:0007669"/>
    <property type="project" value="UniProtKB-KW"/>
</dbReference>
<keyword evidence="5 9" id="KW-0812">Transmembrane</keyword>
<feature type="domain" description="Na+/H+ antiporter NhaC-like C-terminal" evidence="10">
    <location>
        <begin position="310"/>
        <end position="488"/>
    </location>
</feature>
<sequence>MSSSIKQPSLVDALIPIFTLIVLMFSAVMLFGADSSYGPNQIALLIGMFLAVIIGLKNGHKWQDIEEGMVKGISMSLGACLILLSVGALIGTWMLAGTVPTLIYYGLSLLSPSLFYAASCLICAVVAVSIGSSWTTAATIGVALIGVATGMELSLPITAGAIVSGAYFGDKLSPLSETTNLAPAIAGTDLFEHIKYMLWTTVPSFIISLILFVMLGFNAELVDSAQRIQSMQALLNQEFTIGWFTLIPLFVLLGLAVNKMPAFPTVFIGAILGAVWALIFQQDLIAEMVLAQSDSSTNQFIINTLSVGQFDAIKSVMVAWTALFSGVSFNTPDENLNSLLSRGGMASMLNTIWLIICAMSFGAVLERVGLLKAIVATCLKGATSAGDMVTRTILTCLGTNLVTADQYIAIVMPGRMYKREFEKRGLHQLNLSRSLEDGGTITSPLIPWNTCGAYMHGVLGVHPFAYIFYAFFNLINPVLAIIYAYLGIKILRLTPPKVEVKAQR</sequence>
<evidence type="ECO:0000256" key="1">
    <source>
        <dbReference type="ARBA" id="ARBA00004651"/>
    </source>
</evidence>
<comment type="subcellular location">
    <subcellularLocation>
        <location evidence="1">Cell membrane</location>
        <topology evidence="1">Multi-pass membrane protein</topology>
    </subcellularLocation>
</comment>
<evidence type="ECO:0000256" key="8">
    <source>
        <dbReference type="ARBA" id="ARBA00038435"/>
    </source>
</evidence>
<dbReference type="InterPro" id="IPR004770">
    <property type="entry name" value="Na/H_antiport_NhaC"/>
</dbReference>
<feature type="transmembrane region" description="Helical" evidence="9">
    <location>
        <begin position="343"/>
        <end position="365"/>
    </location>
</feature>
<dbReference type="PANTHER" id="PTHR33451">
    <property type="entry name" value="MALATE-2H(+)/NA(+)-LACTATE ANTIPORTER"/>
    <property type="match status" value="1"/>
</dbReference>
<dbReference type="PANTHER" id="PTHR33451:SF3">
    <property type="entry name" value="MALATE-2H(+)_NA(+)-LACTATE ANTIPORTER"/>
    <property type="match status" value="1"/>
</dbReference>
<name>H5T9F7_9ALTE</name>
<dbReference type="Proteomes" id="UP000053586">
    <property type="component" value="Unassembled WGS sequence"/>
</dbReference>
<protein>
    <submittedName>
        <fullName evidence="11">Na+:H+ antiporter, NhaC family</fullName>
    </submittedName>
</protein>
<keyword evidence="3" id="KW-0050">Antiport</keyword>
<feature type="transmembrane region" description="Helical" evidence="9">
    <location>
        <begin position="140"/>
        <end position="168"/>
    </location>
</feature>
<comment type="caution">
    <text evidence="11">The sequence shown here is derived from an EMBL/GenBank/DDBJ whole genome shotgun (WGS) entry which is preliminary data.</text>
</comment>
<dbReference type="EMBL" id="BAET01000007">
    <property type="protein sequence ID" value="GAB54934.1"/>
    <property type="molecule type" value="Genomic_DNA"/>
</dbReference>
<feature type="transmembrane region" description="Helical" evidence="9">
    <location>
        <begin position="37"/>
        <end position="56"/>
    </location>
</feature>
<feature type="transmembrane region" description="Helical" evidence="9">
    <location>
        <begin position="464"/>
        <end position="486"/>
    </location>
</feature>
<dbReference type="AlphaFoldDB" id="H5T9F7"/>
<keyword evidence="12" id="KW-1185">Reference proteome</keyword>
<evidence type="ECO:0000259" key="10">
    <source>
        <dbReference type="Pfam" id="PF03553"/>
    </source>
</evidence>
<feature type="transmembrane region" description="Helical" evidence="9">
    <location>
        <begin position="196"/>
        <end position="218"/>
    </location>
</feature>
<feature type="transmembrane region" description="Helical" evidence="9">
    <location>
        <begin position="102"/>
        <end position="128"/>
    </location>
</feature>
<organism evidence="11 12">
    <name type="scientific">Glaciecola punicea ACAM 611</name>
    <dbReference type="NCBI Taxonomy" id="1121923"/>
    <lineage>
        <taxon>Bacteria</taxon>
        <taxon>Pseudomonadati</taxon>
        <taxon>Pseudomonadota</taxon>
        <taxon>Gammaproteobacteria</taxon>
        <taxon>Alteromonadales</taxon>
        <taxon>Alteromonadaceae</taxon>
        <taxon>Glaciecola</taxon>
    </lineage>
</organism>
<evidence type="ECO:0000256" key="9">
    <source>
        <dbReference type="SAM" id="Phobius"/>
    </source>
</evidence>
<evidence type="ECO:0000313" key="11">
    <source>
        <dbReference type="EMBL" id="GAB54934.1"/>
    </source>
</evidence>
<dbReference type="RefSeq" id="WP_006003527.1">
    <property type="nucleotide sequence ID" value="NZ_BAET01000007.1"/>
</dbReference>
<keyword evidence="7 9" id="KW-0472">Membrane</keyword>
<evidence type="ECO:0000256" key="6">
    <source>
        <dbReference type="ARBA" id="ARBA00022989"/>
    </source>
</evidence>
<evidence type="ECO:0000256" key="4">
    <source>
        <dbReference type="ARBA" id="ARBA00022475"/>
    </source>
</evidence>
<proteinExistence type="inferred from homology"/>
<keyword evidence="2" id="KW-0813">Transport</keyword>
<evidence type="ECO:0000256" key="3">
    <source>
        <dbReference type="ARBA" id="ARBA00022449"/>
    </source>
</evidence>
<feature type="transmembrane region" description="Helical" evidence="9">
    <location>
        <begin position="300"/>
        <end position="323"/>
    </location>
</feature>
<dbReference type="STRING" id="56804.BAE46_00355"/>
<feature type="domain" description="Na+/H+ antiporter NhaC-like C-terminal" evidence="10">
    <location>
        <begin position="165"/>
        <end position="306"/>
    </location>
</feature>
<dbReference type="eggNOG" id="COG1757">
    <property type="taxonomic scope" value="Bacteria"/>
</dbReference>
<reference evidence="11 12" key="1">
    <citation type="journal article" date="2012" name="J. Bacteriol.">
        <title>Genome sequence of proteorhodopsin-containing sea ice bacterium Glaciecola punicea ACAM 611T.</title>
        <authorList>
            <person name="Qin Q.-L."/>
            <person name="Xie B.-B."/>
            <person name="Shu Y.-L."/>
            <person name="Rong J.-C."/>
            <person name="Zhao D.-L."/>
            <person name="Zhang X.-Y."/>
            <person name="Chen X.-L."/>
            <person name="Zhou B.-C."/>
            <person name="Zhanga Y.-Z."/>
        </authorList>
    </citation>
    <scope>NUCLEOTIDE SEQUENCE [LARGE SCALE GENOMIC DNA]</scope>
    <source>
        <strain evidence="11 12">ACAM 611</strain>
    </source>
</reference>
<dbReference type="GO" id="GO:0005886">
    <property type="term" value="C:plasma membrane"/>
    <property type="evidence" value="ECO:0007669"/>
    <property type="project" value="UniProtKB-SubCell"/>
</dbReference>
<accession>H5T9F7</accession>
<keyword evidence="4" id="KW-1003">Cell membrane</keyword>
<evidence type="ECO:0000256" key="7">
    <source>
        <dbReference type="ARBA" id="ARBA00023136"/>
    </source>
</evidence>
<comment type="similarity">
    <text evidence="8">Belongs to the NhaC Na(+)/H(+) (TC 2.A.35) antiporter family.</text>
</comment>
<dbReference type="Pfam" id="PF03553">
    <property type="entry name" value="Na_H_antiporter"/>
    <property type="match status" value="2"/>
</dbReference>
<evidence type="ECO:0000256" key="5">
    <source>
        <dbReference type="ARBA" id="ARBA00022692"/>
    </source>
</evidence>
<dbReference type="NCBIfam" id="TIGR00931">
    <property type="entry name" value="antiport_nhaC"/>
    <property type="match status" value="1"/>
</dbReference>
<reference evidence="11 12" key="2">
    <citation type="journal article" date="2017" name="Antonie Van Leeuwenhoek">
        <title>Rhizobium rhizosphaerae sp. nov., a novel species isolated from rice rhizosphere.</title>
        <authorList>
            <person name="Zhao J.J."/>
            <person name="Zhang J."/>
            <person name="Zhang R.J."/>
            <person name="Zhang C.W."/>
            <person name="Yin H.Q."/>
            <person name="Zhang X.X."/>
        </authorList>
    </citation>
    <scope>NUCLEOTIDE SEQUENCE [LARGE SCALE GENOMIC DNA]</scope>
    <source>
        <strain evidence="11 12">ACAM 611</strain>
    </source>
</reference>
<feature type="transmembrane region" description="Helical" evidence="9">
    <location>
        <begin position="239"/>
        <end position="256"/>
    </location>
</feature>
<feature type="transmembrane region" description="Helical" evidence="9">
    <location>
        <begin position="262"/>
        <end position="280"/>
    </location>
</feature>
<dbReference type="InterPro" id="IPR018461">
    <property type="entry name" value="Na/H_Antiport_NhaC-like_C"/>
</dbReference>
<dbReference type="InterPro" id="IPR052180">
    <property type="entry name" value="NhaC_Na-H+_Antiporter"/>
</dbReference>
<gene>
    <name evidence="11" type="primary">nhaC</name>
    <name evidence="11" type="ORF">GPUN_0799</name>
</gene>
<dbReference type="OrthoDB" id="9762978at2"/>
<keyword evidence="6 9" id="KW-1133">Transmembrane helix</keyword>
<evidence type="ECO:0000313" key="12">
    <source>
        <dbReference type="Proteomes" id="UP000053586"/>
    </source>
</evidence>